<feature type="transmembrane region" description="Helical" evidence="1">
    <location>
        <begin position="12"/>
        <end position="30"/>
    </location>
</feature>
<dbReference type="EMBL" id="RWBG01000005">
    <property type="protein sequence ID" value="RSK38651.1"/>
    <property type="molecule type" value="Genomic_DNA"/>
</dbReference>
<feature type="transmembrane region" description="Helical" evidence="1">
    <location>
        <begin position="42"/>
        <end position="61"/>
    </location>
</feature>
<dbReference type="AlphaFoldDB" id="A0A3R9URJ7"/>
<keyword evidence="3" id="KW-1185">Reference proteome</keyword>
<keyword evidence="1" id="KW-1133">Transmembrane helix</keyword>
<keyword evidence="1" id="KW-0812">Transmembrane</keyword>
<evidence type="ECO:0000313" key="3">
    <source>
        <dbReference type="Proteomes" id="UP000270620"/>
    </source>
</evidence>
<accession>A0A3R9URJ7</accession>
<evidence type="ECO:0000256" key="1">
    <source>
        <dbReference type="SAM" id="Phobius"/>
    </source>
</evidence>
<evidence type="ECO:0000313" key="2">
    <source>
        <dbReference type="EMBL" id="RSK38651.1"/>
    </source>
</evidence>
<name>A0A3R9URJ7_9FLAO</name>
<comment type="caution">
    <text evidence="2">The sequence shown here is derived from an EMBL/GenBank/DDBJ whole genome shotgun (WGS) entry which is preliminary data.</text>
</comment>
<dbReference type="Proteomes" id="UP000270620">
    <property type="component" value="Unassembled WGS sequence"/>
</dbReference>
<dbReference type="RefSeq" id="WP_125468495.1">
    <property type="nucleotide sequence ID" value="NZ_RWBG01000005.1"/>
</dbReference>
<reference evidence="2 3" key="1">
    <citation type="submission" date="2018-12" db="EMBL/GenBank/DDBJ databases">
        <title>Mangrovimonas spongiae sp. nov., a novel member of the genus Mangrovimonas isolated from marine sponge.</title>
        <authorList>
            <person name="Zhuang L."/>
            <person name="Luo L."/>
        </authorList>
    </citation>
    <scope>NUCLEOTIDE SEQUENCE [LARGE SCALE GENOMIC DNA]</scope>
    <source>
        <strain evidence="2 3">HN-E26</strain>
    </source>
</reference>
<organism evidence="2 3">
    <name type="scientific">Mangrovimonas spongiae</name>
    <dbReference type="NCBI Taxonomy" id="2494697"/>
    <lineage>
        <taxon>Bacteria</taxon>
        <taxon>Pseudomonadati</taxon>
        <taxon>Bacteroidota</taxon>
        <taxon>Flavobacteriia</taxon>
        <taxon>Flavobacteriales</taxon>
        <taxon>Flavobacteriaceae</taxon>
        <taxon>Mangrovimonas</taxon>
    </lineage>
</organism>
<sequence length="162" mass="18943">MRTNNGKVKNVIISVYFMLVVLAILLATVFNAFRDVTKDPVVTFAIIFGGFAVLLFLVHFISKYFEYDSDGLKVVITNKGLLLSDYFNYREKTIEFEKDRLSAFKCHNYIIYKTLVLYIKNSKNHIKKDVFNVTLVSKKKRKYIKQSLSKMIKHNKKHKTSQ</sequence>
<dbReference type="OrthoDB" id="1452926at2"/>
<protein>
    <submittedName>
        <fullName evidence="2">Uncharacterized protein</fullName>
    </submittedName>
</protein>
<gene>
    <name evidence="2" type="ORF">EJA19_11375</name>
</gene>
<keyword evidence="1" id="KW-0472">Membrane</keyword>
<proteinExistence type="predicted"/>